<dbReference type="Pfam" id="PF06101">
    <property type="entry name" value="Vps62"/>
    <property type="match status" value="2"/>
</dbReference>
<keyword evidence="3" id="KW-1185">Reference proteome</keyword>
<dbReference type="OrthoDB" id="428159at2759"/>
<dbReference type="PANTHER" id="PTHR16166">
    <property type="entry name" value="VACUOLAR PROTEIN SORTING-ASSOCIATED PROTEIN VPS13"/>
    <property type="match status" value="1"/>
</dbReference>
<dbReference type="InterPro" id="IPR026847">
    <property type="entry name" value="VPS13"/>
</dbReference>
<proteinExistence type="predicted"/>
<gene>
    <name evidence="2" type="ORF">ZOSMA_396G00050</name>
</gene>
<dbReference type="Pfam" id="PF25036">
    <property type="entry name" value="VPS13_VAB"/>
    <property type="match status" value="1"/>
</dbReference>
<evidence type="ECO:0000259" key="1">
    <source>
        <dbReference type="Pfam" id="PF25036"/>
    </source>
</evidence>
<dbReference type="InterPro" id="IPR009291">
    <property type="entry name" value="Vps62"/>
</dbReference>
<dbReference type="Proteomes" id="UP000036987">
    <property type="component" value="Unassembled WGS sequence"/>
</dbReference>
<feature type="non-terminal residue" evidence="2">
    <location>
        <position position="1470"/>
    </location>
</feature>
<sequence length="1470" mass="165836">AIGPELTFYNTSKDIGESLLLSNKLLHTKMDVFCRLILKDKSTEISGKILGLQMECNGIMVLKPFDTIVKLSNTDGRTVIHISVSDILMNLSFSIMRLFLAVEEDILAFVRMTSKKVSVSCSQFDQVGTLQCDGQTYTFWRPRAPSGFAVLGDCMTPLNEPPSKGVLAVNINFVKVKRPISYKLIWPPLNFGGASSFVDNNSQQDASISFPVENDSENLVCSIWFPIAPQGYVSMGCVVSVDKREPPSSSCLCILSSLVSPCSFKDCISLSLSEPYSQNFAFWRVENSFGTFLSADPCKMSFYGKAYELRQLSLQKLNQTAMASVSSNLPTNSSMINESDQLQRKALLSSGQLFEEVTDFKLIWWNHRFPNEKKLSIWRPVIPHGMAYFGDIAVQGYESPNSCYVLRNSGDDSLFKTPIDFQMIGKLKYKNKNIRFWLPQAPLGYVSLGCIASNNPPKLSLTSSLRCIRSDKVIGDQFSDECIWNTVDTNLTKDHFSIWSVGNQASTFVIRKGFKKPPKRFALKLVDPNVTSNTSDTIIEAKVNILSAAIYDDYGGLMVPLFNMSFSDIRFTLHGRPDYMNSTVDLSLTGRSYNDNNNSWEPVIEPVDVFLRYQYDLNKPGATSQIRITSSKDLNVNISSTNVNMLLQAYSSWNNFSVSGASLRNREVVPLFYSGRSIIDVHNKTNHYILPQNKLGQNIFIRSTELKRYPTIINMSSGDNKPVKVPMSKNTLDSHLKGTPSGLSRTILKVIISKAEFIAPKGLSTGQYFASVRIISNSNQDSESTSMNQFARTYGALSKLSLTSNLLSVKWNEIFFFKVDLIKDDYTLEIYLVDMGTGEPLGFYNVKLQSCDFNPKSFWIELRSGKIMVPEGERNTETKGRIKCSFFLPVESQDEDYRKNSVRSTKPGFIQISPTNEGPWTTVRLNYSAPAACWRFGSNVVCSELTVINGTRYVNIRSLVSVTNNTDYTMNLRLKSKRNYEASSSMNNRNEDISGFITDSDEVFEIEKYDSTNGWVSYSSNEPASVPSFSGLPFTGFQGFSSFQLSDGWKIIDDWHIDNLSEKNSDGWVYAPDVEHLRWPESFSDKKMVNHARQRRWVRHRKYMFSEKGHLLLGLLKPGDTIHLPLQTLVHPLLSFFLQLRPNDVVGTHQYTWSATGIEHQKAEVSDTKEEFEEICVSALSECDRIVYCSHTNGSSSDSASSNFLWFCLSSKPIEIGKDIHLDPIHDWKILITSPFTVTNYLPLTSEYSILRKNSTDQFIKCSQRVISPGQMIKFYSVDLQDPLYLSLNIQGWEMIHEPVLISHPHKLPSKILALRSSLSGRVVPIILEQSHDKEHMMMQCIRVYAPYWIASSKCPPLTYRFMDISNRKETRWSSLSLNFSNTIEKIIWEITDEEMIDGCTVASIVNFEHLGLSLSIEGTNYEFFGPAKDLSPLSTLDGSLDIYALDSCSNSIRLFLTSKPCPFQAVPTK</sequence>
<dbReference type="InterPro" id="IPR009543">
    <property type="entry name" value="VPS13_VAB"/>
</dbReference>
<dbReference type="EMBL" id="LFYR01001205">
    <property type="protein sequence ID" value="KMZ63835.1"/>
    <property type="molecule type" value="Genomic_DNA"/>
</dbReference>
<accession>A0A0K9P6K4</accession>
<protein>
    <recommendedName>
        <fullName evidence="1">Vacuolar protein sorting-associated protein 13 VPS13 adaptor binding domain-containing protein</fullName>
    </recommendedName>
</protein>
<feature type="non-terminal residue" evidence="2">
    <location>
        <position position="1"/>
    </location>
</feature>
<organism evidence="2 3">
    <name type="scientific">Zostera marina</name>
    <name type="common">Eelgrass</name>
    <dbReference type="NCBI Taxonomy" id="29655"/>
    <lineage>
        <taxon>Eukaryota</taxon>
        <taxon>Viridiplantae</taxon>
        <taxon>Streptophyta</taxon>
        <taxon>Embryophyta</taxon>
        <taxon>Tracheophyta</taxon>
        <taxon>Spermatophyta</taxon>
        <taxon>Magnoliopsida</taxon>
        <taxon>Liliopsida</taxon>
        <taxon>Zosteraceae</taxon>
        <taxon>Zostera</taxon>
    </lineage>
</organism>
<evidence type="ECO:0000313" key="3">
    <source>
        <dbReference type="Proteomes" id="UP000036987"/>
    </source>
</evidence>
<dbReference type="STRING" id="29655.A0A0K9P6K4"/>
<reference evidence="3" key="1">
    <citation type="journal article" date="2016" name="Nature">
        <title>The genome of the seagrass Zostera marina reveals angiosperm adaptation to the sea.</title>
        <authorList>
            <person name="Olsen J.L."/>
            <person name="Rouze P."/>
            <person name="Verhelst B."/>
            <person name="Lin Y.-C."/>
            <person name="Bayer T."/>
            <person name="Collen J."/>
            <person name="Dattolo E."/>
            <person name="De Paoli E."/>
            <person name="Dittami S."/>
            <person name="Maumus F."/>
            <person name="Michel G."/>
            <person name="Kersting A."/>
            <person name="Lauritano C."/>
            <person name="Lohaus R."/>
            <person name="Toepel M."/>
            <person name="Tonon T."/>
            <person name="Vanneste K."/>
            <person name="Amirebrahimi M."/>
            <person name="Brakel J."/>
            <person name="Bostroem C."/>
            <person name="Chovatia M."/>
            <person name="Grimwood J."/>
            <person name="Jenkins J.W."/>
            <person name="Jueterbock A."/>
            <person name="Mraz A."/>
            <person name="Stam W.T."/>
            <person name="Tice H."/>
            <person name="Bornberg-Bauer E."/>
            <person name="Green P.J."/>
            <person name="Pearson G.A."/>
            <person name="Procaccini G."/>
            <person name="Duarte C.M."/>
            <person name="Schmutz J."/>
            <person name="Reusch T.B.H."/>
            <person name="Van de Peer Y."/>
        </authorList>
    </citation>
    <scope>NUCLEOTIDE SEQUENCE [LARGE SCALE GENOMIC DNA]</scope>
    <source>
        <strain evidence="3">cv. Finnish</strain>
    </source>
</reference>
<comment type="caution">
    <text evidence="2">The sequence shown here is derived from an EMBL/GenBank/DDBJ whole genome shotgun (WGS) entry which is preliminary data.</text>
</comment>
<dbReference type="PANTHER" id="PTHR16166:SF137">
    <property type="entry name" value="PLECKSTRIN HOMOLOGY (PH) DOMAIN-CONTAINING PROTEIN"/>
    <property type="match status" value="1"/>
</dbReference>
<name>A0A0K9P6K4_ZOSMR</name>
<feature type="domain" description="Vacuolar protein sorting-associated protein 13 VPS13 adaptor binding" evidence="1">
    <location>
        <begin position="1117"/>
        <end position="1351"/>
    </location>
</feature>
<evidence type="ECO:0000313" key="2">
    <source>
        <dbReference type="EMBL" id="KMZ63835.1"/>
    </source>
</evidence>